<dbReference type="InterPro" id="IPR036271">
    <property type="entry name" value="Tet_transcr_reg_TetR-rel_C_sf"/>
</dbReference>
<feature type="domain" description="HTH tetR-type" evidence="5">
    <location>
        <begin position="13"/>
        <end position="72"/>
    </location>
</feature>
<evidence type="ECO:0000256" key="1">
    <source>
        <dbReference type="ARBA" id="ARBA00023015"/>
    </source>
</evidence>
<dbReference type="EMBL" id="JBHMEI010000004">
    <property type="protein sequence ID" value="MFB9201144.1"/>
    <property type="molecule type" value="Genomic_DNA"/>
</dbReference>
<keyword evidence="1" id="KW-0805">Transcription regulation</keyword>
<sequence length="192" mass="20735">MTETPRNRRADAQRNRERILAVAATVIEEQGTEASLRDVARRAEVGLGTLYRHFPTREALLEALLRQRFDRLAERAQALDGAAEPHEALVEWLRAFVAGAGAYRGLAASMMATINDEGSPLHASCHAMRQAGGRLLERAQATGDVRADVTGLDLFALASAVSWMLDQAPSLAARGDHLFGLVMDGLRPPPGG</sequence>
<protein>
    <submittedName>
        <fullName evidence="6">TetR/AcrR family transcriptional regulator</fullName>
    </submittedName>
</protein>
<dbReference type="Gene3D" id="1.10.357.10">
    <property type="entry name" value="Tetracycline Repressor, domain 2"/>
    <property type="match status" value="1"/>
</dbReference>
<reference evidence="6 7" key="1">
    <citation type="submission" date="2024-09" db="EMBL/GenBank/DDBJ databases">
        <authorList>
            <person name="Sun Q."/>
            <person name="Mori K."/>
        </authorList>
    </citation>
    <scope>NUCLEOTIDE SEQUENCE [LARGE SCALE GENOMIC DNA]</scope>
    <source>
        <strain evidence="6 7">CCM 3426</strain>
    </source>
</reference>
<evidence type="ECO:0000256" key="3">
    <source>
        <dbReference type="ARBA" id="ARBA00023163"/>
    </source>
</evidence>
<accession>A0ABV5I9D2</accession>
<evidence type="ECO:0000259" key="5">
    <source>
        <dbReference type="PROSITE" id="PS50977"/>
    </source>
</evidence>
<evidence type="ECO:0000256" key="2">
    <source>
        <dbReference type="ARBA" id="ARBA00023125"/>
    </source>
</evidence>
<dbReference type="SUPFAM" id="SSF48498">
    <property type="entry name" value="Tetracyclin repressor-like, C-terminal domain"/>
    <property type="match status" value="1"/>
</dbReference>
<dbReference type="PANTHER" id="PTHR30055">
    <property type="entry name" value="HTH-TYPE TRANSCRIPTIONAL REGULATOR RUTR"/>
    <property type="match status" value="1"/>
</dbReference>
<keyword evidence="7" id="KW-1185">Reference proteome</keyword>
<organism evidence="6 7">
    <name type="scientific">Nonomuraea spiralis</name>
    <dbReference type="NCBI Taxonomy" id="46182"/>
    <lineage>
        <taxon>Bacteria</taxon>
        <taxon>Bacillati</taxon>
        <taxon>Actinomycetota</taxon>
        <taxon>Actinomycetes</taxon>
        <taxon>Streptosporangiales</taxon>
        <taxon>Streptosporangiaceae</taxon>
        <taxon>Nonomuraea</taxon>
    </lineage>
</organism>
<keyword evidence="2 4" id="KW-0238">DNA-binding</keyword>
<comment type="caution">
    <text evidence="6">The sequence shown here is derived from an EMBL/GenBank/DDBJ whole genome shotgun (WGS) entry which is preliminary data.</text>
</comment>
<dbReference type="PRINTS" id="PR00455">
    <property type="entry name" value="HTHTETR"/>
</dbReference>
<dbReference type="InterPro" id="IPR049445">
    <property type="entry name" value="TetR_SbtR-like_C"/>
</dbReference>
<dbReference type="RefSeq" id="WP_189650229.1">
    <property type="nucleotide sequence ID" value="NZ_BMRC01000012.1"/>
</dbReference>
<feature type="DNA-binding region" description="H-T-H motif" evidence="4">
    <location>
        <begin position="35"/>
        <end position="54"/>
    </location>
</feature>
<proteinExistence type="predicted"/>
<evidence type="ECO:0000313" key="6">
    <source>
        <dbReference type="EMBL" id="MFB9201144.1"/>
    </source>
</evidence>
<evidence type="ECO:0000256" key="4">
    <source>
        <dbReference type="PROSITE-ProRule" id="PRU00335"/>
    </source>
</evidence>
<evidence type="ECO:0000313" key="7">
    <source>
        <dbReference type="Proteomes" id="UP001589647"/>
    </source>
</evidence>
<dbReference type="Pfam" id="PF00440">
    <property type="entry name" value="TetR_N"/>
    <property type="match status" value="1"/>
</dbReference>
<dbReference type="PROSITE" id="PS50977">
    <property type="entry name" value="HTH_TETR_2"/>
    <property type="match status" value="1"/>
</dbReference>
<dbReference type="PANTHER" id="PTHR30055:SF234">
    <property type="entry name" value="HTH-TYPE TRANSCRIPTIONAL REGULATOR BETI"/>
    <property type="match status" value="1"/>
</dbReference>
<dbReference type="InterPro" id="IPR050109">
    <property type="entry name" value="HTH-type_TetR-like_transc_reg"/>
</dbReference>
<name>A0ABV5I9D2_9ACTN</name>
<keyword evidence="3" id="KW-0804">Transcription</keyword>
<gene>
    <name evidence="6" type="ORF">ACFFV7_08095</name>
</gene>
<dbReference type="InterPro" id="IPR001647">
    <property type="entry name" value="HTH_TetR"/>
</dbReference>
<dbReference type="Pfam" id="PF21597">
    <property type="entry name" value="TetR_C_43"/>
    <property type="match status" value="1"/>
</dbReference>
<dbReference type="InterPro" id="IPR009057">
    <property type="entry name" value="Homeodomain-like_sf"/>
</dbReference>
<dbReference type="SUPFAM" id="SSF46689">
    <property type="entry name" value="Homeodomain-like"/>
    <property type="match status" value="1"/>
</dbReference>
<dbReference type="Proteomes" id="UP001589647">
    <property type="component" value="Unassembled WGS sequence"/>
</dbReference>